<feature type="non-terminal residue" evidence="1">
    <location>
        <position position="85"/>
    </location>
</feature>
<proteinExistence type="predicted"/>
<dbReference type="Proteomes" id="UP001432322">
    <property type="component" value="Unassembled WGS sequence"/>
</dbReference>
<reference evidence="1" key="1">
    <citation type="submission" date="2023-10" db="EMBL/GenBank/DDBJ databases">
        <title>Genome assembly of Pristionchus species.</title>
        <authorList>
            <person name="Yoshida K."/>
            <person name="Sommer R.J."/>
        </authorList>
    </citation>
    <scope>NUCLEOTIDE SEQUENCE</scope>
    <source>
        <strain evidence="1">RS5133</strain>
    </source>
</reference>
<comment type="caution">
    <text evidence="1">The sequence shown here is derived from an EMBL/GenBank/DDBJ whole genome shotgun (WGS) entry which is preliminary data.</text>
</comment>
<feature type="non-terminal residue" evidence="1">
    <location>
        <position position="1"/>
    </location>
</feature>
<keyword evidence="2" id="KW-1185">Reference proteome</keyword>
<dbReference type="AlphaFoldDB" id="A0AAV5VM56"/>
<sequence length="85" mass="9804">DCIGNLISRMFEVMQIVMENGANKERIEFTLRSLENERQLMMEHDNKLEDPLRDLTYSFGVGLTSSIQSIIDAKKQQADKPLEDD</sequence>
<dbReference type="EMBL" id="BTSY01000003">
    <property type="protein sequence ID" value="GMT19802.1"/>
    <property type="molecule type" value="Genomic_DNA"/>
</dbReference>
<protein>
    <submittedName>
        <fullName evidence="1">Uncharacterized protein</fullName>
    </submittedName>
</protein>
<evidence type="ECO:0000313" key="1">
    <source>
        <dbReference type="EMBL" id="GMT19802.1"/>
    </source>
</evidence>
<accession>A0AAV5VM56</accession>
<gene>
    <name evidence="1" type="ORF">PFISCL1PPCAC_11099</name>
</gene>
<organism evidence="1 2">
    <name type="scientific">Pristionchus fissidentatus</name>
    <dbReference type="NCBI Taxonomy" id="1538716"/>
    <lineage>
        <taxon>Eukaryota</taxon>
        <taxon>Metazoa</taxon>
        <taxon>Ecdysozoa</taxon>
        <taxon>Nematoda</taxon>
        <taxon>Chromadorea</taxon>
        <taxon>Rhabditida</taxon>
        <taxon>Rhabditina</taxon>
        <taxon>Diplogasteromorpha</taxon>
        <taxon>Diplogasteroidea</taxon>
        <taxon>Neodiplogasteridae</taxon>
        <taxon>Pristionchus</taxon>
    </lineage>
</organism>
<name>A0AAV5VM56_9BILA</name>
<evidence type="ECO:0000313" key="2">
    <source>
        <dbReference type="Proteomes" id="UP001432322"/>
    </source>
</evidence>